<gene>
    <name evidence="1" type="ORF">UR52_C0008G0027</name>
</gene>
<dbReference type="STRING" id="1618434.UR52_C0008G0027"/>
<evidence type="ECO:0000313" key="1">
    <source>
        <dbReference type="EMBL" id="KKP59317.1"/>
    </source>
</evidence>
<organism evidence="1 2">
    <name type="scientific">Candidatus Gottesmanbacteria bacterium GW2011_GWA1_34_13</name>
    <dbReference type="NCBI Taxonomy" id="1618434"/>
    <lineage>
        <taxon>Bacteria</taxon>
        <taxon>Candidatus Gottesmaniibacteriota</taxon>
    </lineage>
</organism>
<evidence type="ECO:0000313" key="2">
    <source>
        <dbReference type="Proteomes" id="UP000034176"/>
    </source>
</evidence>
<dbReference type="Proteomes" id="UP000034176">
    <property type="component" value="Unassembled WGS sequence"/>
</dbReference>
<sequence>MFALTAKIHQMPKNSLSKLWSFVEQLFFWWKPKSTVNEDVKYNYKKYHKTYELLEKYDREATEDPQTLVDAGRLHPFISELQKKSRKHGRANTTN</sequence>
<protein>
    <submittedName>
        <fullName evidence="1">Uncharacterized protein</fullName>
    </submittedName>
</protein>
<name>A0A0G0DVZ1_9BACT</name>
<dbReference type="AlphaFoldDB" id="A0A0G0DVZ1"/>
<proteinExistence type="predicted"/>
<reference evidence="1 2" key="1">
    <citation type="journal article" date="2015" name="Nature">
        <title>rRNA introns, odd ribosomes, and small enigmatic genomes across a large radiation of phyla.</title>
        <authorList>
            <person name="Brown C.T."/>
            <person name="Hug L.A."/>
            <person name="Thomas B.C."/>
            <person name="Sharon I."/>
            <person name="Castelle C.J."/>
            <person name="Singh A."/>
            <person name="Wilkins M.J."/>
            <person name="Williams K.H."/>
            <person name="Banfield J.F."/>
        </authorList>
    </citation>
    <scope>NUCLEOTIDE SEQUENCE [LARGE SCALE GENOMIC DNA]</scope>
</reference>
<accession>A0A0G0DVZ1</accession>
<dbReference type="EMBL" id="LBPN01000008">
    <property type="protein sequence ID" value="KKP59317.1"/>
    <property type="molecule type" value="Genomic_DNA"/>
</dbReference>
<comment type="caution">
    <text evidence="1">The sequence shown here is derived from an EMBL/GenBank/DDBJ whole genome shotgun (WGS) entry which is preliminary data.</text>
</comment>